<proteinExistence type="predicted"/>
<keyword evidence="1" id="KW-0812">Transmembrane</keyword>
<dbReference type="AlphaFoldDB" id="A0A6P2CU36"/>
<feature type="transmembrane region" description="Helical" evidence="1">
    <location>
        <begin position="112"/>
        <end position="132"/>
    </location>
</feature>
<keyword evidence="1" id="KW-0472">Membrane</keyword>
<dbReference type="EMBL" id="LR593886">
    <property type="protein sequence ID" value="VTR92423.1"/>
    <property type="molecule type" value="Genomic_DNA"/>
</dbReference>
<dbReference type="KEGG" id="gms:SOIL9_52910"/>
<feature type="transmembrane region" description="Helical" evidence="1">
    <location>
        <begin position="144"/>
        <end position="164"/>
    </location>
</feature>
<feature type="transmembrane region" description="Helical" evidence="1">
    <location>
        <begin position="33"/>
        <end position="53"/>
    </location>
</feature>
<gene>
    <name evidence="2" type="ORF">SOIL9_52910</name>
</gene>
<feature type="transmembrane region" description="Helical" evidence="1">
    <location>
        <begin position="170"/>
        <end position="195"/>
    </location>
</feature>
<organism evidence="2 3">
    <name type="scientific">Gemmata massiliana</name>
    <dbReference type="NCBI Taxonomy" id="1210884"/>
    <lineage>
        <taxon>Bacteria</taxon>
        <taxon>Pseudomonadati</taxon>
        <taxon>Planctomycetota</taxon>
        <taxon>Planctomycetia</taxon>
        <taxon>Gemmatales</taxon>
        <taxon>Gemmataceae</taxon>
        <taxon>Gemmata</taxon>
    </lineage>
</organism>
<evidence type="ECO:0000256" key="1">
    <source>
        <dbReference type="SAM" id="Phobius"/>
    </source>
</evidence>
<feature type="transmembrane region" description="Helical" evidence="1">
    <location>
        <begin position="79"/>
        <end position="100"/>
    </location>
</feature>
<evidence type="ECO:0000313" key="3">
    <source>
        <dbReference type="Proteomes" id="UP000464178"/>
    </source>
</evidence>
<protein>
    <submittedName>
        <fullName evidence="2">Uncharacterized protein</fullName>
    </submittedName>
</protein>
<accession>A0A6P2CU36</accession>
<keyword evidence="1" id="KW-1133">Transmembrane helix</keyword>
<name>A0A6P2CU36_9BACT</name>
<reference evidence="2 3" key="1">
    <citation type="submission" date="2019-05" db="EMBL/GenBank/DDBJ databases">
        <authorList>
            <consortium name="Science for Life Laboratories"/>
        </authorList>
    </citation>
    <scope>NUCLEOTIDE SEQUENCE [LARGE SCALE GENOMIC DNA]</scope>
    <source>
        <strain evidence="2">Soil9</strain>
    </source>
</reference>
<dbReference type="Proteomes" id="UP000464178">
    <property type="component" value="Chromosome"/>
</dbReference>
<dbReference type="RefSeq" id="WP_162667292.1">
    <property type="nucleotide sequence ID" value="NZ_LR593886.1"/>
</dbReference>
<sequence length="202" mass="21454">MIRLHIQRALLVAAAAVATYRLAEQYGTWTGLLIWASVMAVACGTGTILLRTSTIGRVTWRNRAAGYLIPWGWRFNRGLLWPVPVVSWVVWTAVGATVVLLRQGEGASGLRVALFAAWVLDAGALIFILGAICQATPGGRMVALWKLVTLIAALIATSVGLYLYGLPTAALIVGSGPPLLVSGGVGGIVLIFATFGRNTRWN</sequence>
<keyword evidence="3" id="KW-1185">Reference proteome</keyword>
<evidence type="ECO:0000313" key="2">
    <source>
        <dbReference type="EMBL" id="VTR92423.1"/>
    </source>
</evidence>